<dbReference type="EMBL" id="JANJQO010000165">
    <property type="protein sequence ID" value="KAJ2980904.1"/>
    <property type="molecule type" value="Genomic_DNA"/>
</dbReference>
<organism evidence="1 2">
    <name type="scientific">Zarea fungicola</name>
    <dbReference type="NCBI Taxonomy" id="93591"/>
    <lineage>
        <taxon>Eukaryota</taxon>
        <taxon>Fungi</taxon>
        <taxon>Dikarya</taxon>
        <taxon>Ascomycota</taxon>
        <taxon>Pezizomycotina</taxon>
        <taxon>Sordariomycetes</taxon>
        <taxon>Hypocreomycetidae</taxon>
        <taxon>Hypocreales</taxon>
        <taxon>Cordycipitaceae</taxon>
        <taxon>Zarea</taxon>
    </lineage>
</organism>
<comment type="caution">
    <text evidence="1">The sequence shown here is derived from an EMBL/GenBank/DDBJ whole genome shotgun (WGS) entry which is preliminary data.</text>
</comment>
<gene>
    <name evidence="1" type="ORF">NQ176_g2357</name>
</gene>
<evidence type="ECO:0000313" key="2">
    <source>
        <dbReference type="Proteomes" id="UP001143910"/>
    </source>
</evidence>
<name>A0ACC1NR69_9HYPO</name>
<protein>
    <submittedName>
        <fullName evidence="1">Uncharacterized protein</fullName>
    </submittedName>
</protein>
<reference evidence="1" key="1">
    <citation type="submission" date="2022-08" db="EMBL/GenBank/DDBJ databases">
        <title>Genome Sequence of Lecanicillium fungicola.</title>
        <authorList>
            <person name="Buettner E."/>
        </authorList>
    </citation>
    <scope>NUCLEOTIDE SEQUENCE</scope>
    <source>
        <strain evidence="1">Babe33</strain>
    </source>
</reference>
<proteinExistence type="predicted"/>
<dbReference type="Proteomes" id="UP001143910">
    <property type="component" value="Unassembled WGS sequence"/>
</dbReference>
<accession>A0ACC1NR69</accession>
<evidence type="ECO:0000313" key="1">
    <source>
        <dbReference type="EMBL" id="KAJ2980904.1"/>
    </source>
</evidence>
<sequence length="177" mass="20023">MAQQRTKEADERERTCTELLIPLPTLEFDFRIIVDLDPQSPNFNPVHKEAIAVLSGQWSGTFGNGHVLAGGYDLGQARGSQPIRIMECAFVLQNSEQNPAKFEVRTRGALSGPCHVLDQIIDPRKKKEFAPQEYSFRMFCTVKATDHRYVELVNTGLWVASGAWKDRNLIIDAFRVM</sequence>
<keyword evidence="2" id="KW-1185">Reference proteome</keyword>